<evidence type="ECO:0000313" key="8">
    <source>
        <dbReference type="Proteomes" id="UP000179454"/>
    </source>
</evidence>
<evidence type="ECO:0000313" key="9">
    <source>
        <dbReference type="Proteomes" id="UP000179536"/>
    </source>
</evidence>
<dbReference type="PANTHER" id="PTHR30055">
    <property type="entry name" value="HTH-TYPE TRANSCRIPTIONAL REGULATOR RUTR"/>
    <property type="match status" value="1"/>
</dbReference>
<dbReference type="Pfam" id="PF02909">
    <property type="entry name" value="TetR_C_1"/>
    <property type="match status" value="1"/>
</dbReference>
<keyword evidence="3" id="KW-0804">Transcription</keyword>
<keyword evidence="1" id="KW-0805">Transcription regulation</keyword>
<dbReference type="EMBL" id="MBFA02000024">
    <property type="protein sequence ID" value="MUP13019.1"/>
    <property type="molecule type" value="Genomic_DNA"/>
</dbReference>
<evidence type="ECO:0000313" key="6">
    <source>
        <dbReference type="EMBL" id="MUO44986.1"/>
    </source>
</evidence>
<dbReference type="EMBL" id="MBFE02000026">
    <property type="protein sequence ID" value="MUO44986.1"/>
    <property type="molecule type" value="Genomic_DNA"/>
</dbReference>
<evidence type="ECO:0000313" key="7">
    <source>
        <dbReference type="EMBL" id="MUP13019.1"/>
    </source>
</evidence>
<sequence>MKNLPKPAANGGAVLWERPEPKGPLAPLNREIITNGAIAIADRQGLASVSLRKVAASLDATTMRLYSYLSTKEELLELMVDAVYGEMLAAGPLGSGWREALRTVGDRLRQATRQHPWFIELLGGRPNLGPNAITHLEAVYAALSDAHAFKDMDAIMQAVNTVAAYVIGALRNEANELRAERESGMGPTEWQVAWWPYLKRLISTGRFPMMARVVSEATHPGAEIEFDRGLDCVLAGIELILLMERRS</sequence>
<dbReference type="Proteomes" id="UP000179454">
    <property type="component" value="Unassembled WGS sequence"/>
</dbReference>
<dbReference type="InterPro" id="IPR001647">
    <property type="entry name" value="HTH_TetR"/>
</dbReference>
<name>A0ABD6HFL4_AGRVI</name>
<dbReference type="InterPro" id="IPR004111">
    <property type="entry name" value="Repressor_TetR_C"/>
</dbReference>
<dbReference type="AlphaFoldDB" id="A0ABD6HFL4"/>
<comment type="caution">
    <text evidence="7">The sequence shown here is derived from an EMBL/GenBank/DDBJ whole genome shotgun (WGS) entry which is preliminary data.</text>
</comment>
<dbReference type="Gene3D" id="1.10.357.10">
    <property type="entry name" value="Tetracycline Repressor, domain 2"/>
    <property type="match status" value="1"/>
</dbReference>
<keyword evidence="8" id="KW-1185">Reference proteome</keyword>
<dbReference type="PANTHER" id="PTHR30055:SF151">
    <property type="entry name" value="TRANSCRIPTIONAL REGULATORY PROTEIN"/>
    <property type="match status" value="1"/>
</dbReference>
<dbReference type="SUPFAM" id="SSF46689">
    <property type="entry name" value="Homeodomain-like"/>
    <property type="match status" value="1"/>
</dbReference>
<accession>A0ABD6HFL4</accession>
<feature type="domain" description="HTH tetR-type" evidence="5">
    <location>
        <begin position="27"/>
        <end position="87"/>
    </location>
</feature>
<dbReference type="InterPro" id="IPR009057">
    <property type="entry name" value="Homeodomain-like_sf"/>
</dbReference>
<gene>
    <name evidence="7" type="ORF">BBK91_024520</name>
    <name evidence="6" type="ORF">BBL17_024760</name>
</gene>
<evidence type="ECO:0000259" key="5">
    <source>
        <dbReference type="PROSITE" id="PS50977"/>
    </source>
</evidence>
<dbReference type="GO" id="GO:0003677">
    <property type="term" value="F:DNA binding"/>
    <property type="evidence" value="ECO:0007669"/>
    <property type="project" value="UniProtKB-UniRule"/>
</dbReference>
<evidence type="ECO:0000256" key="4">
    <source>
        <dbReference type="PROSITE-ProRule" id="PRU00335"/>
    </source>
</evidence>
<feature type="DNA-binding region" description="H-T-H motif" evidence="4">
    <location>
        <begin position="50"/>
        <end position="69"/>
    </location>
</feature>
<dbReference type="SUPFAM" id="SSF48498">
    <property type="entry name" value="Tetracyclin repressor-like, C-terminal domain"/>
    <property type="match status" value="1"/>
</dbReference>
<proteinExistence type="predicted"/>
<dbReference type="RefSeq" id="WP_012650616.1">
    <property type="nucleotide sequence ID" value="NZ_MBFA02000024.1"/>
</dbReference>
<dbReference type="PROSITE" id="PS50977">
    <property type="entry name" value="HTH_TETR_2"/>
    <property type="match status" value="1"/>
</dbReference>
<dbReference type="Gene3D" id="1.10.10.60">
    <property type="entry name" value="Homeodomain-like"/>
    <property type="match status" value="1"/>
</dbReference>
<dbReference type="Proteomes" id="UP000179536">
    <property type="component" value="Unassembled WGS sequence"/>
</dbReference>
<dbReference type="InterPro" id="IPR036271">
    <property type="entry name" value="Tet_transcr_reg_TetR-rel_C_sf"/>
</dbReference>
<dbReference type="InterPro" id="IPR050109">
    <property type="entry name" value="HTH-type_TetR-like_transc_reg"/>
</dbReference>
<evidence type="ECO:0000256" key="1">
    <source>
        <dbReference type="ARBA" id="ARBA00023015"/>
    </source>
</evidence>
<keyword evidence="2 4" id="KW-0238">DNA-binding</keyword>
<reference evidence="8 9" key="1">
    <citation type="submission" date="2019-11" db="EMBL/GenBank/DDBJ databases">
        <title>Whole-genome sequencing of Allorhizobium vitis.</title>
        <authorList>
            <person name="Gan H.M."/>
            <person name="Savka M.A."/>
        </authorList>
    </citation>
    <scope>NUCLEOTIDE SEQUENCE [LARGE SCALE GENOMIC DNA]</scope>
    <source>
        <strain evidence="7 9">RF2/1</strain>
        <strain evidence="6 8">T1/7</strain>
    </source>
</reference>
<evidence type="ECO:0000256" key="3">
    <source>
        <dbReference type="ARBA" id="ARBA00023163"/>
    </source>
</evidence>
<organism evidence="7 9">
    <name type="scientific">Agrobacterium vitis</name>
    <name type="common">Rhizobium vitis</name>
    <dbReference type="NCBI Taxonomy" id="373"/>
    <lineage>
        <taxon>Bacteria</taxon>
        <taxon>Pseudomonadati</taxon>
        <taxon>Pseudomonadota</taxon>
        <taxon>Alphaproteobacteria</taxon>
        <taxon>Hyphomicrobiales</taxon>
        <taxon>Rhizobiaceae</taxon>
        <taxon>Rhizobium/Agrobacterium group</taxon>
        <taxon>Agrobacterium</taxon>
    </lineage>
</organism>
<evidence type="ECO:0000256" key="2">
    <source>
        <dbReference type="ARBA" id="ARBA00023125"/>
    </source>
</evidence>
<protein>
    <submittedName>
        <fullName evidence="7">TetR/AcrR family transcriptional regulator</fullName>
    </submittedName>
</protein>